<feature type="region of interest" description="Disordered" evidence="2">
    <location>
        <begin position="390"/>
        <end position="477"/>
    </location>
</feature>
<dbReference type="Proteomes" id="UP000694546">
    <property type="component" value="Chromosome 3"/>
</dbReference>
<sequence length="818" mass="92602">MGTQEGEEDWVDVANDLLRKCGVNFRLTKLADCVGNVFLAFYENILGVKVPGVIADPKTPEDDIHNVQSVIDSLALDYLQISLSHITGENLVRGDKESIKNLLEIFDGLLEYLNEEISEELHNGGLNEGLTEVFLPAVGRDGLRSTEQVVADMLERTSLSSSECCWTAEETGSIIEPIKLGHSVCTFTAKPDAPPPLEPLPSALPIRPPYQATTTPLHHTSPAAWPPPAEESSSQLVQEHQAGSDPPEPASEAVVVTNGRPSSSQVSSPALSAMSENSHHQISQVKQLEIQEPDVVFLPLPKEIDPPANSHLDSEEEAGEGRSSSLGPGRMAAGPVFLEEDNDNDELSTHRRKNKAAEKELHCMSEKLSRRLQDLDQMLQRVLGESGDLMTEEGKHHQGGCRQTGVSAQTHTQVTPCPQATQALPPRSPPPTQAPPRPEGPTRGARGPGRRLQTNLKSAPPSRRIPGREGGRGASQVYEEQLRRCEAREEERLAQERFRAQEAERAYREAILRDLPQRACSSPGQCKREAQLRPLPSRPGAARQQQDHPRRAPQMKVKQNDLLRVLLKELPLLQHSPHGLARMWEQQMGQVEQLHHLPARIAHSQSRKQGSQVEEAKRRRDLLVEIIRKEREHNKRLRDFKERIQQQKAAQNRLREQRQQVARARNYHSSFHVQLRAHLTRARSKEEKMLREVFSEGLALQKASLKEERSYAREHRLEQSRRHLEHISSMENYYRDQFSLLAETLSEERQEIQVCKKAQEKALMKMKRKLRSRMEWEVGELQSVIVHNDQDHFFQDLEVQRLRRRVQTASFQYERSGL</sequence>
<proteinExistence type="predicted"/>
<keyword evidence="5" id="KW-1185">Reference proteome</keyword>
<evidence type="ECO:0000256" key="1">
    <source>
        <dbReference type="SAM" id="Coils"/>
    </source>
</evidence>
<feature type="compositionally biased region" description="Polar residues" evidence="2">
    <location>
        <begin position="404"/>
        <end position="422"/>
    </location>
</feature>
<evidence type="ECO:0000256" key="2">
    <source>
        <dbReference type="SAM" id="MobiDB-lite"/>
    </source>
</evidence>
<evidence type="ECO:0000313" key="4">
    <source>
        <dbReference type="Ensembl" id="ENSGMOP00000000408.2"/>
    </source>
</evidence>
<feature type="region of interest" description="Disordered" evidence="2">
    <location>
        <begin position="196"/>
        <end position="288"/>
    </location>
</feature>
<feature type="domain" description="DUF5745" evidence="3">
    <location>
        <begin position="50"/>
        <end position="109"/>
    </location>
</feature>
<reference evidence="4" key="1">
    <citation type="submission" date="2025-08" db="UniProtKB">
        <authorList>
            <consortium name="Ensembl"/>
        </authorList>
    </citation>
    <scope>IDENTIFICATION</scope>
</reference>
<dbReference type="AlphaFoldDB" id="A0A8C4YUL6"/>
<keyword evidence="1" id="KW-0175">Coiled coil</keyword>
<dbReference type="Ensembl" id="ENSGMOT00000000433.2">
    <property type="protein sequence ID" value="ENSGMOP00000000408.2"/>
    <property type="gene ID" value="ENSGMOG00000000414.2"/>
</dbReference>
<reference evidence="4" key="2">
    <citation type="submission" date="2025-09" db="UniProtKB">
        <authorList>
            <consortium name="Ensembl"/>
        </authorList>
    </citation>
    <scope>IDENTIFICATION</scope>
</reference>
<dbReference type="Pfam" id="PF19016">
    <property type="entry name" value="DUF5745"/>
    <property type="match status" value="1"/>
</dbReference>
<organism evidence="4 5">
    <name type="scientific">Gadus morhua</name>
    <name type="common">Atlantic cod</name>
    <dbReference type="NCBI Taxonomy" id="8049"/>
    <lineage>
        <taxon>Eukaryota</taxon>
        <taxon>Metazoa</taxon>
        <taxon>Chordata</taxon>
        <taxon>Craniata</taxon>
        <taxon>Vertebrata</taxon>
        <taxon>Euteleostomi</taxon>
        <taxon>Actinopterygii</taxon>
        <taxon>Neopterygii</taxon>
        <taxon>Teleostei</taxon>
        <taxon>Neoteleostei</taxon>
        <taxon>Acanthomorphata</taxon>
        <taxon>Zeiogadaria</taxon>
        <taxon>Gadariae</taxon>
        <taxon>Gadiformes</taxon>
        <taxon>Gadoidei</taxon>
        <taxon>Gadidae</taxon>
        <taxon>Gadus</taxon>
    </lineage>
</organism>
<evidence type="ECO:0000259" key="3">
    <source>
        <dbReference type="Pfam" id="PF19016"/>
    </source>
</evidence>
<dbReference type="GO" id="GO:0005813">
    <property type="term" value="C:centrosome"/>
    <property type="evidence" value="ECO:0007669"/>
    <property type="project" value="InterPro"/>
</dbReference>
<accession>A0A8C4YUL6</accession>
<dbReference type="OMA" id="KHSQPWK"/>
<protein>
    <recommendedName>
        <fullName evidence="3">DUF5745 domain-containing protein</fullName>
    </recommendedName>
</protein>
<feature type="coiled-coil region" evidence="1">
    <location>
        <begin position="630"/>
        <end position="667"/>
    </location>
</feature>
<feature type="compositionally biased region" description="Low complexity" evidence="2">
    <location>
        <begin position="261"/>
        <end position="275"/>
    </location>
</feature>
<evidence type="ECO:0000313" key="5">
    <source>
        <dbReference type="Proteomes" id="UP000694546"/>
    </source>
</evidence>
<dbReference type="InterPro" id="IPR026619">
    <property type="entry name" value="CEP95"/>
</dbReference>
<name>A0A8C4YUL6_GADMO</name>
<dbReference type="InterPro" id="IPR044039">
    <property type="entry name" value="DUF5745"/>
</dbReference>
<dbReference type="GO" id="GO:0000922">
    <property type="term" value="C:spindle pole"/>
    <property type="evidence" value="ECO:0007669"/>
    <property type="project" value="InterPro"/>
</dbReference>
<feature type="region of interest" description="Disordered" evidence="2">
    <location>
        <begin position="519"/>
        <end position="553"/>
    </location>
</feature>
<feature type="region of interest" description="Disordered" evidence="2">
    <location>
        <begin position="300"/>
        <end position="360"/>
    </location>
</feature>
<dbReference type="PANTHER" id="PTHR22545:SF0">
    <property type="entry name" value="CENTROSOMAL PROTEIN OF 95 KDA"/>
    <property type="match status" value="1"/>
</dbReference>
<feature type="compositionally biased region" description="Pro residues" evidence="2">
    <location>
        <begin position="426"/>
        <end position="439"/>
    </location>
</feature>
<dbReference type="PANTHER" id="PTHR22545">
    <property type="entry name" value="CENTROSOMAL PROTEIN OF 95 KDA"/>
    <property type="match status" value="1"/>
</dbReference>
<dbReference type="GeneTree" id="ENSGT00390000005412"/>